<keyword evidence="5" id="KW-1185">Reference proteome</keyword>
<dbReference type="InterPro" id="IPR050832">
    <property type="entry name" value="Bact_Acetyltransf"/>
</dbReference>
<reference evidence="4 5" key="1">
    <citation type="submission" date="2010-05" db="EMBL/GenBank/DDBJ databases">
        <title>The Genome Sequence of Thecamonas trahens ATCC 50062.</title>
        <authorList>
            <consortium name="The Broad Institute Genome Sequencing Platform"/>
            <person name="Russ C."/>
            <person name="Cuomo C."/>
            <person name="Shea T."/>
            <person name="Young S.K."/>
            <person name="Zeng Q."/>
            <person name="Koehrsen M."/>
            <person name="Haas B."/>
            <person name="Borodovsky M."/>
            <person name="Guigo R."/>
            <person name="Alvarado L."/>
            <person name="Berlin A."/>
            <person name="Bochicchio J."/>
            <person name="Borenstein D."/>
            <person name="Chapman S."/>
            <person name="Chen Z."/>
            <person name="Freedman E."/>
            <person name="Gellesch M."/>
            <person name="Goldberg J."/>
            <person name="Griggs A."/>
            <person name="Gujja S."/>
            <person name="Heilman E."/>
            <person name="Heiman D."/>
            <person name="Hepburn T."/>
            <person name="Howarth C."/>
            <person name="Jen D."/>
            <person name="Larson L."/>
            <person name="Mehta T."/>
            <person name="Park D."/>
            <person name="Pearson M."/>
            <person name="Roberts A."/>
            <person name="Saif S."/>
            <person name="Shenoy N."/>
            <person name="Sisk P."/>
            <person name="Stolte C."/>
            <person name="Sykes S."/>
            <person name="Thomson T."/>
            <person name="Walk T."/>
            <person name="White J."/>
            <person name="Yandava C."/>
            <person name="Burger G."/>
            <person name="Gray M.W."/>
            <person name="Holland P.W.H."/>
            <person name="King N."/>
            <person name="Lang F.B.F."/>
            <person name="Roger A.J."/>
            <person name="Ruiz-Trillo I."/>
            <person name="Lander E."/>
            <person name="Nusbaum C."/>
        </authorList>
    </citation>
    <scope>NUCLEOTIDE SEQUENCE [LARGE SCALE GENOMIC DNA]</scope>
    <source>
        <strain evidence="4 5">ATCC 50062</strain>
    </source>
</reference>
<dbReference type="Gene3D" id="3.40.630.30">
    <property type="match status" value="1"/>
</dbReference>
<dbReference type="GO" id="GO:0016747">
    <property type="term" value="F:acyltransferase activity, transferring groups other than amino-acyl groups"/>
    <property type="evidence" value="ECO:0007669"/>
    <property type="project" value="InterPro"/>
</dbReference>
<dbReference type="SUPFAM" id="SSF55729">
    <property type="entry name" value="Acyl-CoA N-acyltransferases (Nat)"/>
    <property type="match status" value="2"/>
</dbReference>
<feature type="domain" description="N-acetyltransferase" evidence="3">
    <location>
        <begin position="22"/>
        <end position="166"/>
    </location>
</feature>
<dbReference type="Pfam" id="PF08472">
    <property type="entry name" value="S6PP_C"/>
    <property type="match status" value="1"/>
</dbReference>
<sequence>MAASQPRPSELGRAELFSGTPRFLLSVEKGPSAELVAQVRGELASGASGVAAYVTTNKSKKTHFGVFVLRNSITLAGLTGYLDEVSGKAKIDVLYVDDDLRGRGVGTLLVNAFERAVVDAGGSKISLVSLSYQAPAFYERLGYRRCHAQTGWPASASNVWLEKDLEASPPPEASAAEVLGDDVTFELQSPPDEAAAAAVADGLQAHNIGVWETLGYPPGAPPGTGPAILVTARRGDKLLGALHGNRLFDLFAVSAWVVVESERRNGVGTALVGALRDELRSGSSIDRTRMITVTLPHALASDATQAALKAAQFVPVYDDGDGMLWEGRPVGALDTLTEVDSMHRFFTAWANGEIPKSPENIEYLTSRMVDAFVIVRPNGAAYSKSQLTKLVLDEYGQAAAAPIDIQLRSIAVRRACRCYDAWLVVYENWRVPRAASSEDQGFGCRTSALLSFDVASGTTVWEHIHRTALQKAPAPQTL</sequence>
<dbReference type="InterPro" id="IPR013679">
    <property type="entry name" value="SPP_C"/>
</dbReference>
<dbReference type="InterPro" id="IPR016181">
    <property type="entry name" value="Acyl_CoA_acyltransferase"/>
</dbReference>
<evidence type="ECO:0000259" key="3">
    <source>
        <dbReference type="PROSITE" id="PS51186"/>
    </source>
</evidence>
<dbReference type="Proteomes" id="UP000054408">
    <property type="component" value="Unassembled WGS sequence"/>
</dbReference>
<protein>
    <recommendedName>
        <fullName evidence="3">N-acetyltransferase domain-containing protein</fullName>
    </recommendedName>
</protein>
<name>A0A0L0DK92_THETB</name>
<dbReference type="InterPro" id="IPR000182">
    <property type="entry name" value="GNAT_dom"/>
</dbReference>
<dbReference type="OrthoDB" id="10665692at2759"/>
<dbReference type="EMBL" id="GL349475">
    <property type="protein sequence ID" value="KNC52702.1"/>
    <property type="molecule type" value="Genomic_DNA"/>
</dbReference>
<dbReference type="InterPro" id="IPR032710">
    <property type="entry name" value="NTF2-like_dom_sf"/>
</dbReference>
<dbReference type="PROSITE" id="PS51186">
    <property type="entry name" value="GNAT"/>
    <property type="match status" value="1"/>
</dbReference>
<organism evidence="4 5">
    <name type="scientific">Thecamonas trahens ATCC 50062</name>
    <dbReference type="NCBI Taxonomy" id="461836"/>
    <lineage>
        <taxon>Eukaryota</taxon>
        <taxon>Apusozoa</taxon>
        <taxon>Apusomonadida</taxon>
        <taxon>Apusomonadidae</taxon>
        <taxon>Thecamonas</taxon>
    </lineage>
</organism>
<evidence type="ECO:0000256" key="1">
    <source>
        <dbReference type="ARBA" id="ARBA00022679"/>
    </source>
</evidence>
<dbReference type="CDD" id="cd04301">
    <property type="entry name" value="NAT_SF"/>
    <property type="match status" value="1"/>
</dbReference>
<evidence type="ECO:0000256" key="2">
    <source>
        <dbReference type="ARBA" id="ARBA00023315"/>
    </source>
</evidence>
<keyword evidence="1" id="KW-0808">Transferase</keyword>
<dbReference type="RefSeq" id="XP_013755022.1">
    <property type="nucleotide sequence ID" value="XM_013899568.1"/>
</dbReference>
<dbReference type="GeneID" id="25567240"/>
<dbReference type="Pfam" id="PF13673">
    <property type="entry name" value="Acetyltransf_10"/>
    <property type="match status" value="1"/>
</dbReference>
<dbReference type="PANTHER" id="PTHR43877">
    <property type="entry name" value="AMINOALKYLPHOSPHONATE N-ACETYLTRANSFERASE-RELATED-RELATED"/>
    <property type="match status" value="1"/>
</dbReference>
<evidence type="ECO:0000313" key="5">
    <source>
        <dbReference type="Proteomes" id="UP000054408"/>
    </source>
</evidence>
<accession>A0A0L0DK92</accession>
<dbReference type="Gene3D" id="3.10.450.50">
    <property type="match status" value="1"/>
</dbReference>
<proteinExistence type="predicted"/>
<evidence type="ECO:0000313" key="4">
    <source>
        <dbReference type="EMBL" id="KNC52702.1"/>
    </source>
</evidence>
<dbReference type="SUPFAM" id="SSF54427">
    <property type="entry name" value="NTF2-like"/>
    <property type="match status" value="1"/>
</dbReference>
<dbReference type="AlphaFoldDB" id="A0A0L0DK92"/>
<gene>
    <name evidence="4" type="ORF">AMSG_08580</name>
</gene>
<keyword evidence="2" id="KW-0012">Acyltransferase</keyword>